<accession>A0AB36P631</accession>
<keyword evidence="3" id="KW-1185">Reference proteome</keyword>
<dbReference type="RefSeq" id="WP_073396336.1">
    <property type="nucleotide sequence ID" value="NZ_FRBX01000004.1"/>
</dbReference>
<sequence>MTIEEKYDQDLHGGKEIDGLLRYNSHYRGQEDDGSTTVKFDNGNFYVIEDGKITQHIDGKDEYFINDHIVDAIYKFIDLNPLMSKNYTYSDYNAQDEIDFYTKEKTSATESRGMLIRLVINRESKNIEISNILIDPSLQHNGFGKKIIREIFIIASKHNYRLFLVQMVPGFYKRMVNRGAEIIEFEEIVEITAATSLEDKK</sequence>
<dbReference type="Proteomes" id="UP000198431">
    <property type="component" value="Unassembled WGS sequence"/>
</dbReference>
<dbReference type="SUPFAM" id="SSF55729">
    <property type="entry name" value="Acyl-CoA N-acyltransferases (Nat)"/>
    <property type="match status" value="1"/>
</dbReference>
<comment type="caution">
    <text evidence="1">The sequence shown here is derived from an EMBL/GenBank/DDBJ whole genome shotgun (WGS) entry which is preliminary data.</text>
</comment>
<protein>
    <recommendedName>
        <fullName evidence="5">N-acetyltransferase domain-containing protein</fullName>
    </recommendedName>
</protein>
<evidence type="ECO:0000313" key="3">
    <source>
        <dbReference type="Proteomes" id="UP000184216"/>
    </source>
</evidence>
<organism evidence="1 4">
    <name type="scientific">Flavobacterium pectinovorum</name>
    <dbReference type="NCBI Taxonomy" id="29533"/>
    <lineage>
        <taxon>Bacteria</taxon>
        <taxon>Pseudomonadati</taxon>
        <taxon>Bacteroidota</taxon>
        <taxon>Flavobacteriia</taxon>
        <taxon>Flavobacteriales</taxon>
        <taxon>Flavobacteriaceae</taxon>
        <taxon>Flavobacterium</taxon>
    </lineage>
</organism>
<reference evidence="1 4" key="1">
    <citation type="submission" date="2016-11" db="EMBL/GenBank/DDBJ databases">
        <title>Whole genomes of Flavobacteriaceae.</title>
        <authorList>
            <person name="Stine C."/>
            <person name="Li C."/>
            <person name="Tadesse D."/>
        </authorList>
    </citation>
    <scope>NUCLEOTIDE SEQUENCE [LARGE SCALE GENOMIC DNA]</scope>
    <source>
        <strain evidence="1 4">ATCC 19366</strain>
    </source>
</reference>
<dbReference type="AlphaFoldDB" id="A0AB36P631"/>
<dbReference type="Proteomes" id="UP000184216">
    <property type="component" value="Unassembled WGS sequence"/>
</dbReference>
<dbReference type="EMBL" id="MUHB01000003">
    <property type="protein sequence ID" value="OXB07802.1"/>
    <property type="molecule type" value="Genomic_DNA"/>
</dbReference>
<dbReference type="EMBL" id="FRBX01000004">
    <property type="protein sequence ID" value="SHM80984.1"/>
    <property type="molecule type" value="Genomic_DNA"/>
</dbReference>
<evidence type="ECO:0000313" key="1">
    <source>
        <dbReference type="EMBL" id="OXB07802.1"/>
    </source>
</evidence>
<dbReference type="InterPro" id="IPR016181">
    <property type="entry name" value="Acyl_CoA_acyltransferase"/>
</dbReference>
<proteinExistence type="predicted"/>
<evidence type="ECO:0000313" key="4">
    <source>
        <dbReference type="Proteomes" id="UP000198431"/>
    </source>
</evidence>
<evidence type="ECO:0008006" key="5">
    <source>
        <dbReference type="Google" id="ProtNLM"/>
    </source>
</evidence>
<gene>
    <name evidence="1" type="ORF">B0A72_02750</name>
    <name evidence="2" type="ORF">SAMN05444387_3255</name>
</gene>
<evidence type="ECO:0000313" key="2">
    <source>
        <dbReference type="EMBL" id="SHM80984.1"/>
    </source>
</evidence>
<reference evidence="2 3" key="2">
    <citation type="submission" date="2016-11" db="EMBL/GenBank/DDBJ databases">
        <authorList>
            <person name="Varghese N."/>
            <person name="Submissions S."/>
        </authorList>
    </citation>
    <scope>NUCLEOTIDE SEQUENCE [LARGE SCALE GENOMIC DNA]</scope>
    <source>
        <strain evidence="2 3">DSM 6368</strain>
    </source>
</reference>
<name>A0AB36P631_9FLAO</name>